<dbReference type="AlphaFoldDB" id="A0A6U6VDZ9"/>
<reference evidence="3" key="1">
    <citation type="submission" date="2021-01" db="EMBL/GenBank/DDBJ databases">
        <authorList>
            <person name="Corre E."/>
            <person name="Pelletier E."/>
            <person name="Niang G."/>
            <person name="Scheremetjew M."/>
            <person name="Finn R."/>
            <person name="Kale V."/>
            <person name="Holt S."/>
            <person name="Cochrane G."/>
            <person name="Meng A."/>
            <person name="Brown T."/>
            <person name="Cohen L."/>
        </authorList>
    </citation>
    <scope>NUCLEOTIDE SEQUENCE</scope>
    <source>
        <strain evidence="3">RCC3387</strain>
    </source>
</reference>
<dbReference type="Pfam" id="PF12146">
    <property type="entry name" value="Hydrolase_4"/>
    <property type="match status" value="1"/>
</dbReference>
<dbReference type="InterPro" id="IPR051044">
    <property type="entry name" value="MAG_DAG_Lipase"/>
</dbReference>
<keyword evidence="1" id="KW-1133">Transmembrane helix</keyword>
<sequence length="379" mass="42283">MATMAAAPPVTMCAAGVGAVATLVGLRLWKSLRSFVFALVDDRNTGEQRRQSAPPLADMSAEYLPGSFEADAGKGKNLKNERSFFTLRSGKNIFYQTWAPTSGDVKGVIVLFHGFGDHCDLQMALKAKVLCGMGPFAAVGFDLPGHGRSDGLSIYIPDWLAFADECREVVTEHVQPLARRTWSRAKIFGLGESMGGGMLFTLLVRERELFDGAVLVCPMLFVSRDMFPPWVVVQLFKHVLVKVLPMWPITPSKDLGSLCNRDPQVQEYLHEVNPLHRRIAAKAKPRLATAFELAFVAGEWMKQRIPDYDVPSLIIHGGADVVTDHRVSKELFSKMKNPDKEFLFPENSWHNDIFHAGPKDYDGCRERFEAVAKWLSKRC</sequence>
<dbReference type="Gene3D" id="3.40.50.1820">
    <property type="entry name" value="alpha/beta hydrolase"/>
    <property type="match status" value="1"/>
</dbReference>
<evidence type="ECO:0000259" key="2">
    <source>
        <dbReference type="Pfam" id="PF12146"/>
    </source>
</evidence>
<feature type="domain" description="Serine aminopeptidase S33" evidence="2">
    <location>
        <begin position="104"/>
        <end position="351"/>
    </location>
</feature>
<keyword evidence="1" id="KW-0812">Transmembrane</keyword>
<name>A0A6U6VDZ9_9DINO</name>
<evidence type="ECO:0000313" key="3">
    <source>
        <dbReference type="EMBL" id="CAD9641045.1"/>
    </source>
</evidence>
<dbReference type="EMBL" id="HBGW01092729">
    <property type="protein sequence ID" value="CAD9641045.1"/>
    <property type="molecule type" value="Transcribed_RNA"/>
</dbReference>
<protein>
    <recommendedName>
        <fullName evidence="2">Serine aminopeptidase S33 domain-containing protein</fullName>
    </recommendedName>
</protein>
<accession>A0A6U6VDZ9</accession>
<dbReference type="PANTHER" id="PTHR11614">
    <property type="entry name" value="PHOSPHOLIPASE-RELATED"/>
    <property type="match status" value="1"/>
</dbReference>
<dbReference type="InterPro" id="IPR022742">
    <property type="entry name" value="Hydrolase_4"/>
</dbReference>
<organism evidence="3">
    <name type="scientific">Zooxanthella nutricula</name>
    <dbReference type="NCBI Taxonomy" id="1333877"/>
    <lineage>
        <taxon>Eukaryota</taxon>
        <taxon>Sar</taxon>
        <taxon>Alveolata</taxon>
        <taxon>Dinophyceae</taxon>
        <taxon>Peridiniales</taxon>
        <taxon>Peridiniales incertae sedis</taxon>
        <taxon>Zooxanthella</taxon>
    </lineage>
</organism>
<dbReference type="SUPFAM" id="SSF53474">
    <property type="entry name" value="alpha/beta-Hydrolases"/>
    <property type="match status" value="1"/>
</dbReference>
<feature type="transmembrane region" description="Helical" evidence="1">
    <location>
        <begin position="6"/>
        <end position="29"/>
    </location>
</feature>
<dbReference type="InterPro" id="IPR029058">
    <property type="entry name" value="AB_hydrolase_fold"/>
</dbReference>
<gene>
    <name evidence="3" type="ORF">BRAN1462_LOCUS58867</name>
</gene>
<proteinExistence type="predicted"/>
<keyword evidence="1" id="KW-0472">Membrane</keyword>
<evidence type="ECO:0000256" key="1">
    <source>
        <dbReference type="SAM" id="Phobius"/>
    </source>
</evidence>